<accession>A0A7G9WBX6</accession>
<sequence>MEKVISHFKKLVNINSPSKKEKPMADYLVDRLKELNFQVTVDKGGKNMGDTGNVIGKRDGKGQPLLLCAHMDTVESTENIVIKDEEGRISTDGTTILGADDKAGLVAILEGIKMAGENTRPLEIVFTFGEEAGLNGSKALDISQFKSKNAFVLDSGGDVGTVIVKAPSEIDFAVKIHGKAAHSGVNPEDGVSAIKIAGIAIGNLPMGRIDEETTANIGVLNGGTSTNVVCPLVELKGEVRSHNFSKAEKIHDQYKDVFEVAAKEMGGKIEWISEVVFKNFEVKKDEDIILYLKKKFDALKLDMVLKPRGGGSDANILNNKGIKTVNLGVGMEKGHSKEEYITHQNLINATKLVKTLVEVED</sequence>
<dbReference type="SUPFAM" id="SSF55031">
    <property type="entry name" value="Bacterial exopeptidase dimerisation domain"/>
    <property type="match status" value="1"/>
</dbReference>
<dbReference type="Gene3D" id="3.40.630.10">
    <property type="entry name" value="Zn peptidases"/>
    <property type="match status" value="1"/>
</dbReference>
<dbReference type="KEGG" id="acae:HYG86_16105"/>
<evidence type="ECO:0000259" key="9">
    <source>
        <dbReference type="Pfam" id="PF07687"/>
    </source>
</evidence>
<dbReference type="InterPro" id="IPR002933">
    <property type="entry name" value="Peptidase_M20"/>
</dbReference>
<dbReference type="InterPro" id="IPR036264">
    <property type="entry name" value="Bact_exopeptidase_dim_dom"/>
</dbReference>
<evidence type="ECO:0000313" key="10">
    <source>
        <dbReference type="EMBL" id="QNO16188.1"/>
    </source>
</evidence>
<comment type="cofactor">
    <cofactor evidence="8">
        <name>a divalent metal cation</name>
        <dbReference type="ChEBI" id="CHEBI:60240"/>
    </cofactor>
    <text evidence="8">Binds 2 divalent metal cations per subunit.</text>
</comment>
<dbReference type="InterPro" id="IPR001160">
    <property type="entry name" value="Peptidase_M20C"/>
</dbReference>
<dbReference type="InterPro" id="IPR001261">
    <property type="entry name" value="ArgE/DapE_CS"/>
</dbReference>
<keyword evidence="11" id="KW-1185">Reference proteome</keyword>
<evidence type="ECO:0000256" key="6">
    <source>
        <dbReference type="ARBA" id="ARBA00023049"/>
    </source>
</evidence>
<evidence type="ECO:0000256" key="7">
    <source>
        <dbReference type="PIRNR" id="PIRNR001123"/>
    </source>
</evidence>
<dbReference type="GO" id="GO:0046872">
    <property type="term" value="F:metal ion binding"/>
    <property type="evidence" value="ECO:0007669"/>
    <property type="project" value="UniProtKB-UniRule"/>
</dbReference>
<dbReference type="InterPro" id="IPR011650">
    <property type="entry name" value="Peptidase_M20_dimer"/>
</dbReference>
<dbReference type="NCBIfam" id="TIGR01883">
    <property type="entry name" value="PepT-like"/>
    <property type="match status" value="1"/>
</dbReference>
<dbReference type="PROSITE" id="PS00758">
    <property type="entry name" value="ARGE_DAPE_CPG2_1"/>
    <property type="match status" value="1"/>
</dbReference>
<dbReference type="Proteomes" id="UP000516160">
    <property type="component" value="Chromosome"/>
</dbReference>
<feature type="binding site" evidence="8">
    <location>
        <position position="70"/>
    </location>
    <ligand>
        <name>Zn(2+)</name>
        <dbReference type="ChEBI" id="CHEBI:29105"/>
        <label>1</label>
    </ligand>
</feature>
<dbReference type="PANTHER" id="PTHR42994">
    <property type="entry name" value="PEPTIDASE T"/>
    <property type="match status" value="1"/>
</dbReference>
<dbReference type="Gene3D" id="3.30.70.360">
    <property type="match status" value="1"/>
</dbReference>
<organism evidence="10 11">
    <name type="scientific">Alkalicella caledoniensis</name>
    <dbReference type="NCBI Taxonomy" id="2731377"/>
    <lineage>
        <taxon>Bacteria</taxon>
        <taxon>Bacillati</taxon>
        <taxon>Bacillota</taxon>
        <taxon>Clostridia</taxon>
        <taxon>Eubacteriales</taxon>
        <taxon>Proteinivoracaceae</taxon>
        <taxon>Alkalicella</taxon>
    </lineage>
</organism>
<evidence type="ECO:0000256" key="5">
    <source>
        <dbReference type="ARBA" id="ARBA00022833"/>
    </source>
</evidence>
<protein>
    <submittedName>
        <fullName evidence="10">M20/M25/M40 family metallo-hydrolase</fullName>
    </submittedName>
</protein>
<keyword evidence="5" id="KW-0862">Zinc</keyword>
<dbReference type="PRINTS" id="PR00934">
    <property type="entry name" value="XHISDIPTASE"/>
</dbReference>
<feature type="domain" description="Peptidase M20 dimerisation" evidence="9">
    <location>
        <begin position="171"/>
        <end position="264"/>
    </location>
</feature>
<dbReference type="PROSITE" id="PS00759">
    <property type="entry name" value="ARGE_DAPE_CPG2_2"/>
    <property type="match status" value="1"/>
</dbReference>
<keyword evidence="4 10" id="KW-0378">Hydrolase</keyword>
<evidence type="ECO:0000256" key="4">
    <source>
        <dbReference type="ARBA" id="ARBA00022801"/>
    </source>
</evidence>
<dbReference type="PANTHER" id="PTHR42994:SF2">
    <property type="entry name" value="PEPTIDASE"/>
    <property type="match status" value="1"/>
</dbReference>
<comment type="cofactor">
    <cofactor evidence="1">
        <name>Zn(2+)</name>
        <dbReference type="ChEBI" id="CHEBI:29105"/>
    </cofactor>
</comment>
<dbReference type="PIRSF" id="PIRSF001123">
    <property type="entry name" value="PepA_GA"/>
    <property type="match status" value="1"/>
</dbReference>
<keyword evidence="2" id="KW-0645">Protease</keyword>
<dbReference type="SUPFAM" id="SSF53187">
    <property type="entry name" value="Zn-dependent exopeptidases"/>
    <property type="match status" value="1"/>
</dbReference>
<dbReference type="Pfam" id="PF07687">
    <property type="entry name" value="M20_dimer"/>
    <property type="match status" value="1"/>
</dbReference>
<dbReference type="GO" id="GO:0006508">
    <property type="term" value="P:proteolysis"/>
    <property type="evidence" value="ECO:0007669"/>
    <property type="project" value="UniProtKB-KW"/>
</dbReference>
<keyword evidence="6" id="KW-0482">Metalloprotease</keyword>
<dbReference type="Pfam" id="PF01546">
    <property type="entry name" value="Peptidase_M20"/>
    <property type="match status" value="1"/>
</dbReference>
<name>A0A7G9WBX6_ALKCA</name>
<dbReference type="GO" id="GO:0004177">
    <property type="term" value="F:aminopeptidase activity"/>
    <property type="evidence" value="ECO:0007669"/>
    <property type="project" value="UniProtKB-UniRule"/>
</dbReference>
<reference evidence="10 11" key="1">
    <citation type="submission" date="2020-07" db="EMBL/GenBank/DDBJ databases">
        <title>Alkalicella. sp. LB2 genome.</title>
        <authorList>
            <person name="Postec A."/>
            <person name="Quemeneur M."/>
        </authorList>
    </citation>
    <scope>NUCLEOTIDE SEQUENCE [LARGE SCALE GENOMIC DNA]</scope>
    <source>
        <strain evidence="10 11">LB2</strain>
    </source>
</reference>
<evidence type="ECO:0000256" key="2">
    <source>
        <dbReference type="ARBA" id="ARBA00022670"/>
    </source>
</evidence>
<evidence type="ECO:0000256" key="8">
    <source>
        <dbReference type="PIRSR" id="PIRSR001123-2"/>
    </source>
</evidence>
<dbReference type="InterPro" id="IPR008007">
    <property type="entry name" value="Peptidase_M42"/>
</dbReference>
<evidence type="ECO:0000256" key="1">
    <source>
        <dbReference type="ARBA" id="ARBA00001947"/>
    </source>
</evidence>
<evidence type="ECO:0000256" key="3">
    <source>
        <dbReference type="ARBA" id="ARBA00022723"/>
    </source>
</evidence>
<proteinExistence type="inferred from homology"/>
<comment type="similarity">
    <text evidence="7">Belongs to the peptidase M42 family.</text>
</comment>
<dbReference type="InterPro" id="IPR010162">
    <property type="entry name" value="PepT-like"/>
</dbReference>
<dbReference type="GO" id="GO:0008237">
    <property type="term" value="F:metallopeptidase activity"/>
    <property type="evidence" value="ECO:0007669"/>
    <property type="project" value="UniProtKB-KW"/>
</dbReference>
<dbReference type="AlphaFoldDB" id="A0A7G9WBX6"/>
<dbReference type="RefSeq" id="WP_213166582.1">
    <property type="nucleotide sequence ID" value="NZ_CP058559.1"/>
</dbReference>
<keyword evidence="3 8" id="KW-0479">Metal-binding</keyword>
<evidence type="ECO:0000313" key="11">
    <source>
        <dbReference type="Proteomes" id="UP000516160"/>
    </source>
</evidence>
<gene>
    <name evidence="10" type="ORF">HYG86_16105</name>
</gene>
<dbReference type="EMBL" id="CP058559">
    <property type="protein sequence ID" value="QNO16188.1"/>
    <property type="molecule type" value="Genomic_DNA"/>
</dbReference>